<name>A0A511F9G2_9CELL</name>
<dbReference type="NCBIfam" id="NF008978">
    <property type="entry name" value="PRK12324.1-4"/>
    <property type="match status" value="1"/>
</dbReference>
<dbReference type="GO" id="GO:0009247">
    <property type="term" value="P:glycolipid biosynthetic process"/>
    <property type="evidence" value="ECO:0007669"/>
    <property type="project" value="TreeGrafter"/>
</dbReference>
<protein>
    <submittedName>
        <fullName evidence="6">Decaprenyl-phosphate phosphoribosyltransferase</fullName>
        <ecNumber evidence="7">2.4.2.45</ecNumber>
    </submittedName>
</protein>
<reference evidence="7 9" key="2">
    <citation type="submission" date="2020-08" db="EMBL/GenBank/DDBJ databases">
        <title>Sequencing the genomes of 1000 actinobacteria strains.</title>
        <authorList>
            <person name="Klenk H.-P."/>
        </authorList>
    </citation>
    <scope>NUCLEOTIDE SEQUENCE [LARGE SCALE GENOMIC DNA]</scope>
    <source>
        <strain evidence="7 9">DSM 9581</strain>
    </source>
</reference>
<evidence type="ECO:0000256" key="1">
    <source>
        <dbReference type="ARBA" id="ARBA00004141"/>
    </source>
</evidence>
<dbReference type="GO" id="GO:0005886">
    <property type="term" value="C:plasma membrane"/>
    <property type="evidence" value="ECO:0007669"/>
    <property type="project" value="TreeGrafter"/>
</dbReference>
<evidence type="ECO:0000313" key="6">
    <source>
        <dbReference type="EMBL" id="GEL45204.1"/>
    </source>
</evidence>
<dbReference type="EC" id="2.4.2.45" evidence="7"/>
<gene>
    <name evidence="6" type="ORF">CHO01_03200</name>
    <name evidence="7" type="ORF">HNR08_002737</name>
</gene>
<feature type="transmembrane region" description="Helical" evidence="5">
    <location>
        <begin position="204"/>
        <end position="225"/>
    </location>
</feature>
<dbReference type="GO" id="GO:0016765">
    <property type="term" value="F:transferase activity, transferring alkyl or aryl (other than methyl) groups"/>
    <property type="evidence" value="ECO:0007669"/>
    <property type="project" value="InterPro"/>
</dbReference>
<evidence type="ECO:0000313" key="9">
    <source>
        <dbReference type="Proteomes" id="UP000564629"/>
    </source>
</evidence>
<dbReference type="AlphaFoldDB" id="A0A511F9G2"/>
<dbReference type="Proteomes" id="UP000321723">
    <property type="component" value="Unassembled WGS sequence"/>
</dbReference>
<feature type="transmembrane region" description="Helical" evidence="5">
    <location>
        <begin position="83"/>
        <end position="105"/>
    </location>
</feature>
<keyword evidence="2 5" id="KW-0812">Transmembrane</keyword>
<comment type="subcellular location">
    <subcellularLocation>
        <location evidence="1">Membrane</location>
        <topology evidence="1">Multi-pass membrane protein</topology>
    </subcellularLocation>
</comment>
<feature type="transmembrane region" description="Helical" evidence="5">
    <location>
        <begin position="159"/>
        <end position="176"/>
    </location>
</feature>
<evidence type="ECO:0000256" key="5">
    <source>
        <dbReference type="SAM" id="Phobius"/>
    </source>
</evidence>
<dbReference type="GO" id="GO:0016757">
    <property type="term" value="F:glycosyltransferase activity"/>
    <property type="evidence" value="ECO:0007669"/>
    <property type="project" value="UniProtKB-KW"/>
</dbReference>
<dbReference type="CDD" id="cd13963">
    <property type="entry name" value="PT_UbiA_2"/>
    <property type="match status" value="1"/>
</dbReference>
<dbReference type="PANTHER" id="PTHR11048:SF5">
    <property type="entry name" value="DECAPRENYL-PHOSPHATE PHOSPHORIBOSYLTRANSFERASE"/>
    <property type="match status" value="1"/>
</dbReference>
<dbReference type="EMBL" id="JACHDN010000001">
    <property type="protein sequence ID" value="MBB5474001.1"/>
    <property type="molecule type" value="Genomic_DNA"/>
</dbReference>
<evidence type="ECO:0000313" key="8">
    <source>
        <dbReference type="Proteomes" id="UP000321723"/>
    </source>
</evidence>
<accession>A0A511F9G2</accession>
<dbReference type="Proteomes" id="UP000564629">
    <property type="component" value="Unassembled WGS sequence"/>
</dbReference>
<dbReference type="PANTHER" id="PTHR11048">
    <property type="entry name" value="PRENYLTRANSFERASES"/>
    <property type="match status" value="1"/>
</dbReference>
<evidence type="ECO:0000256" key="3">
    <source>
        <dbReference type="ARBA" id="ARBA00022989"/>
    </source>
</evidence>
<evidence type="ECO:0000256" key="4">
    <source>
        <dbReference type="ARBA" id="ARBA00023136"/>
    </source>
</evidence>
<dbReference type="Pfam" id="PF01040">
    <property type="entry name" value="UbiA"/>
    <property type="match status" value="1"/>
</dbReference>
<organism evidence="6 8">
    <name type="scientific">Cellulomonas hominis</name>
    <dbReference type="NCBI Taxonomy" id="156981"/>
    <lineage>
        <taxon>Bacteria</taxon>
        <taxon>Bacillati</taxon>
        <taxon>Actinomycetota</taxon>
        <taxon>Actinomycetes</taxon>
        <taxon>Micrococcales</taxon>
        <taxon>Cellulomonadaceae</taxon>
        <taxon>Cellulomonas</taxon>
    </lineage>
</organism>
<dbReference type="InterPro" id="IPR039653">
    <property type="entry name" value="Prenyltransferase"/>
</dbReference>
<dbReference type="InterPro" id="IPR044878">
    <property type="entry name" value="UbiA_sf"/>
</dbReference>
<dbReference type="InterPro" id="IPR000537">
    <property type="entry name" value="UbiA_prenyltransferase"/>
</dbReference>
<dbReference type="Gene3D" id="1.10.357.140">
    <property type="entry name" value="UbiA prenyltransferase"/>
    <property type="match status" value="1"/>
</dbReference>
<comment type="caution">
    <text evidence="6">The sequence shown here is derived from an EMBL/GenBank/DDBJ whole genome shotgun (WGS) entry which is preliminary data.</text>
</comment>
<keyword evidence="8" id="KW-1185">Reference proteome</keyword>
<feature type="transmembrane region" description="Helical" evidence="5">
    <location>
        <begin position="16"/>
        <end position="33"/>
    </location>
</feature>
<keyword evidence="4 5" id="KW-0472">Membrane</keyword>
<reference evidence="6 8" key="1">
    <citation type="submission" date="2019-07" db="EMBL/GenBank/DDBJ databases">
        <title>Whole genome shotgun sequence of Cellulomonas hominis NBRC 16055.</title>
        <authorList>
            <person name="Hosoyama A."/>
            <person name="Uohara A."/>
            <person name="Ohji S."/>
            <person name="Ichikawa N."/>
        </authorList>
    </citation>
    <scope>NUCLEOTIDE SEQUENCE [LARGE SCALE GENOMIC DNA]</scope>
    <source>
        <strain evidence="6 8">NBRC 16055</strain>
    </source>
</reference>
<keyword evidence="6" id="KW-0328">Glycosyltransferase</keyword>
<proteinExistence type="predicted"/>
<feature type="transmembrane region" description="Helical" evidence="5">
    <location>
        <begin position="270"/>
        <end position="288"/>
    </location>
</feature>
<evidence type="ECO:0000256" key="2">
    <source>
        <dbReference type="ARBA" id="ARBA00022692"/>
    </source>
</evidence>
<keyword evidence="3 5" id="KW-1133">Transmembrane helix</keyword>
<evidence type="ECO:0000313" key="7">
    <source>
        <dbReference type="EMBL" id="MBB5474001.1"/>
    </source>
</evidence>
<sequence>MNRMPPLLRAMRPRQWVKNVLVVAGPLAAGSLWEWHGLVAVVIAFVGFCLCASAIYLINDVIDRDLDRRHPVKRFRPIASGELSVRTALVVAAVLLVVGIGGSIALGRGSLAVVLGCYSVLQVAYCLWLKDQPVIDLVVVSSGFLLRALAGGVAAGVVLSPWFLLVASFGSLFMVAGKRYSEVHLVGEGADATRRSLETYSASYLRFVWGVAASATMIFYALWAFDLDREYPIWPQLSVAPLAVALLRYAVDIDRGAAGEPESIVLGDRVLQLLGVIWLVLFTVGVVLG</sequence>
<dbReference type="EMBL" id="BJVQ01000002">
    <property type="protein sequence ID" value="GEL45204.1"/>
    <property type="molecule type" value="Genomic_DNA"/>
</dbReference>
<keyword evidence="6" id="KW-0808">Transferase</keyword>
<feature type="transmembrane region" description="Helical" evidence="5">
    <location>
        <begin position="39"/>
        <end position="62"/>
    </location>
</feature>